<comment type="caution">
    <text evidence="2">The sequence shown here is derived from an EMBL/GenBank/DDBJ whole genome shotgun (WGS) entry which is preliminary data.</text>
</comment>
<feature type="non-terminal residue" evidence="2">
    <location>
        <position position="1"/>
    </location>
</feature>
<feature type="region of interest" description="Disordered" evidence="1">
    <location>
        <begin position="1"/>
        <end position="20"/>
    </location>
</feature>
<dbReference type="EMBL" id="LAZR01048297">
    <property type="protein sequence ID" value="KKK92249.1"/>
    <property type="molecule type" value="Genomic_DNA"/>
</dbReference>
<evidence type="ECO:0000313" key="2">
    <source>
        <dbReference type="EMBL" id="KKK92249.1"/>
    </source>
</evidence>
<evidence type="ECO:0000256" key="1">
    <source>
        <dbReference type="SAM" id="MobiDB-lite"/>
    </source>
</evidence>
<name>A0A0F9BNT1_9ZZZZ</name>
<protein>
    <submittedName>
        <fullName evidence="2">Uncharacterized protein</fullName>
    </submittedName>
</protein>
<reference evidence="2" key="1">
    <citation type="journal article" date="2015" name="Nature">
        <title>Complex archaea that bridge the gap between prokaryotes and eukaryotes.</title>
        <authorList>
            <person name="Spang A."/>
            <person name="Saw J.H."/>
            <person name="Jorgensen S.L."/>
            <person name="Zaremba-Niedzwiedzka K."/>
            <person name="Martijn J."/>
            <person name="Lind A.E."/>
            <person name="van Eijk R."/>
            <person name="Schleper C."/>
            <person name="Guy L."/>
            <person name="Ettema T.J."/>
        </authorList>
    </citation>
    <scope>NUCLEOTIDE SEQUENCE</scope>
</reference>
<gene>
    <name evidence="2" type="ORF">LCGC14_2704820</name>
</gene>
<sequence>CEQLRKQETSQGHNPGRLNLDGWRDVKKAELKRLYRRGKVSVQLALRFNATMGDHVAMLEACGTNERWNERLLELGEAGVNLVRLETHAQRKASRQADHGAKVEQAKHDAKPRVAVVVKRVGQVPTCRLTGKAQAKPTLQQLLVAEALANAILRTKAKKANGARAKKGFSVELTADLEAELLARHASRIVIR</sequence>
<proteinExistence type="predicted"/>
<dbReference type="AlphaFoldDB" id="A0A0F9BNT1"/>
<accession>A0A0F9BNT1</accession>
<organism evidence="2">
    <name type="scientific">marine sediment metagenome</name>
    <dbReference type="NCBI Taxonomy" id="412755"/>
    <lineage>
        <taxon>unclassified sequences</taxon>
        <taxon>metagenomes</taxon>
        <taxon>ecological metagenomes</taxon>
    </lineage>
</organism>